<organism evidence="1 2">
    <name type="scientific">Portunus trituberculatus</name>
    <name type="common">Swimming crab</name>
    <name type="synonym">Neptunus trituberculatus</name>
    <dbReference type="NCBI Taxonomy" id="210409"/>
    <lineage>
        <taxon>Eukaryota</taxon>
        <taxon>Metazoa</taxon>
        <taxon>Ecdysozoa</taxon>
        <taxon>Arthropoda</taxon>
        <taxon>Crustacea</taxon>
        <taxon>Multicrustacea</taxon>
        <taxon>Malacostraca</taxon>
        <taxon>Eumalacostraca</taxon>
        <taxon>Eucarida</taxon>
        <taxon>Decapoda</taxon>
        <taxon>Pleocyemata</taxon>
        <taxon>Brachyura</taxon>
        <taxon>Eubrachyura</taxon>
        <taxon>Portunoidea</taxon>
        <taxon>Portunidae</taxon>
        <taxon>Portuninae</taxon>
        <taxon>Portunus</taxon>
    </lineage>
</organism>
<keyword evidence="2" id="KW-1185">Reference proteome</keyword>
<gene>
    <name evidence="1" type="ORF">E2C01_018820</name>
</gene>
<reference evidence="1 2" key="1">
    <citation type="submission" date="2019-05" db="EMBL/GenBank/DDBJ databases">
        <title>Another draft genome of Portunus trituberculatus and its Hox gene families provides insights of decapod evolution.</title>
        <authorList>
            <person name="Jeong J.-H."/>
            <person name="Song I."/>
            <person name="Kim S."/>
            <person name="Choi T."/>
            <person name="Kim D."/>
            <person name="Ryu S."/>
            <person name="Kim W."/>
        </authorList>
    </citation>
    <scope>NUCLEOTIDE SEQUENCE [LARGE SCALE GENOMIC DNA]</scope>
    <source>
        <tissue evidence="1">Muscle</tissue>
    </source>
</reference>
<evidence type="ECO:0000313" key="2">
    <source>
        <dbReference type="Proteomes" id="UP000324222"/>
    </source>
</evidence>
<proteinExistence type="predicted"/>
<dbReference type="Proteomes" id="UP000324222">
    <property type="component" value="Unassembled WGS sequence"/>
</dbReference>
<sequence length="57" mass="6356">MPPLLLRLATQSFLLPLIPILSNSLMQELSSTLNHSYLSLVNSGTPCLLLYFRLPTI</sequence>
<comment type="caution">
    <text evidence="1">The sequence shown here is derived from an EMBL/GenBank/DDBJ whole genome shotgun (WGS) entry which is preliminary data.</text>
</comment>
<dbReference type="EMBL" id="VSRR010001497">
    <property type="protein sequence ID" value="MPC25697.1"/>
    <property type="molecule type" value="Genomic_DNA"/>
</dbReference>
<protein>
    <submittedName>
        <fullName evidence="1">Uncharacterized protein</fullName>
    </submittedName>
</protein>
<accession>A0A5B7DXE1</accession>
<dbReference type="AlphaFoldDB" id="A0A5B7DXE1"/>
<evidence type="ECO:0000313" key="1">
    <source>
        <dbReference type="EMBL" id="MPC25697.1"/>
    </source>
</evidence>
<name>A0A5B7DXE1_PORTR</name>